<protein>
    <recommendedName>
        <fullName evidence="3">Outer membrane channel protein CpnT-like N-terminal domain-containing protein</fullName>
    </recommendedName>
</protein>
<dbReference type="EMBL" id="FNOK01000080">
    <property type="protein sequence ID" value="SDZ48294.1"/>
    <property type="molecule type" value="Genomic_DNA"/>
</dbReference>
<feature type="compositionally biased region" description="Basic and acidic residues" evidence="2">
    <location>
        <begin position="649"/>
        <end position="674"/>
    </location>
</feature>
<dbReference type="InterPro" id="IPR057746">
    <property type="entry name" value="CpnT-like_N"/>
</dbReference>
<feature type="compositionally biased region" description="Low complexity" evidence="2">
    <location>
        <begin position="894"/>
        <end position="914"/>
    </location>
</feature>
<feature type="compositionally biased region" description="Low complexity" evidence="2">
    <location>
        <begin position="2981"/>
        <end position="2995"/>
    </location>
</feature>
<evidence type="ECO:0000259" key="3">
    <source>
        <dbReference type="Pfam" id="PF25547"/>
    </source>
</evidence>
<accession>A0A1H3TDH8</accession>
<organism evidence="4 5">
    <name type="scientific">Saccharopolyspora shandongensis</name>
    <dbReference type="NCBI Taxonomy" id="418495"/>
    <lineage>
        <taxon>Bacteria</taxon>
        <taxon>Bacillati</taxon>
        <taxon>Actinomycetota</taxon>
        <taxon>Actinomycetes</taxon>
        <taxon>Pseudonocardiales</taxon>
        <taxon>Pseudonocardiaceae</taxon>
        <taxon>Saccharopolyspora</taxon>
    </lineage>
</organism>
<feature type="compositionally biased region" description="Basic and acidic residues" evidence="2">
    <location>
        <begin position="2353"/>
        <end position="2372"/>
    </location>
</feature>
<feature type="region of interest" description="Disordered" evidence="2">
    <location>
        <begin position="2154"/>
        <end position="2176"/>
    </location>
</feature>
<sequence length="6903" mass="737327">MAIMFSEFERQLCYWLTGDEPPPVNEDKVRELAVVWRSHAGRLRRLRVDARAAVEGIRSSGFAGASERAFAARMAPFVDGPSNYLDAAADHFDAMADALDQIAMEVEFLKLVVLIQLALLAVEFEFFVQWFWVPGVQTWFMSQAFMHRVVVEKAVAWIARRMASVPRVPVEILGMLAVSFGQQLGVVWLAQQIQIGEGTREEHDGKHYESAAVIAAVGSVLSFGAMGALPKLKGAIRDWVKRAGGDAGAVDGWFASPWARIGGEGLHEGVTETVAIGILEGKFEVNPAAFTAGGASAVAEIAGEKAGAGLLGLVLEQEGNKHVPGDEDADSGYGSDEDADADDAGSESGSDSSESGGSSGESGYGSGEDADDAGSESGGGSGESSYGSGESGSGSGESGSGSGDGGPGLGSLAGGTSVPPAISARSSGQGDSGGSGGGRDVVLPGAGQYQPGDEHSSASVGEARRISVVEGSGAVSGGGETSGGRGVPGERVGAGGGSDTKSVVDPVSAVASRPGQPGAQVPAMPDAQVPATPGDPGRSEAIREESGGGQQHVLQSRATDDRTPGEGITHSASRNDGFGLGGSAQSEPHSAGSGQALNADEAVTHNRANPSAEPTRQPDGVREPGFESTSERGGESNGERGGESASVAGRDRGDESGGHREFTGESGGSRERGGESASVPGRERGDESASTQGGGRESSESGGGESTSARVPSGVPAAMDTGASVSGGVDVPVVSRAAVDSGTEGGRTGAASTPAQAPAAVAGTGSGSVSGMGQGSGQAPATAPASQVPAAATSGAPGAVTAGAAGGTSAAAVSGSAPVGAGAATPGGTSAGSAGTTAGSGTSGGPGVLAAGSGSSSRGVPGGMPSLRAGTVGPGMPGRVGDGSGSGGVREVTAAAGVGDGADSSRVESSSVVGKVGGGRAPGPGVGSGSGPGSRRELLAMLVAADPDLRVYAGLLGDPGALPGKLRAYAGKPKKDLRLADAGVTSFMWLNTILGGRVDQLALTGKYGPEVLLGLYELLLRQPRRGDRAPRIALLVAELLGVRPDQGSSKSWNPGVWFAGSWSPGDWFGRSWNPRDWFGRWGGKGLPATGSEKTAAEVVEEKTAAENRGEKTAPEVVDEKTRSNDPDDRDGLDSDERALLAEESDAASVVSAVSDGSDRTDTTSLAEAEPDGAGREREIHLEFADPMLGMGGSREPDTMPGTGPGQGAKPHYKPMPGGQSAVVWSLEGLSVAASRFEEAEQRSEARNLDDARARVRATYEDLVDAPGRDPERVFLAALRRDERHDALITIAAHLMNGSPEALRVLPDLQTVDRDSAQVLLRALARNLLQQPREAGHNNPAETTQVSASSVDSEANPDLVESYAVARRELEEARQDRQQEVDEAFVRADAILGPVLREYPSARVLMARQFLRFPNDDGAAAGLRAQLEGQMSRLAHIGAGAGPGPGVVPGPGVQAGGGGASGSSSDVVSGSAGGAQPAPKAKRNLRRDRDKAVRRARMGELRQSLEGLNARQAELAGVPALDAAGRREREALQKSIDSVRAEYNGLEAVDQRLRDQDAEDQRKSRERKAARRRAEALSAGGQVSFAGESAQVAGRSRQSEAEAELSALITNAEAGLKRMRDEGRQVRVRGVDVGVGVDGLISDMRAREVGVVFGGDDGLVNVLAYYMLSHPDDSQGVQELQERLHWLTAAAQLGEWAGIAGRDAVDRLLAAADGILGPLKVSERFRTVLAHWLGEHPGDWHGAQAVRAEMAGYLAGDPGIGMVVSGLTHEAFEEVKAEEARWQAGVRAGNQVEAGGVAVAMRGGVVDDPGLSLIYRASSVKRMLADAGRALRQLAVDRVDRLYAAAEKVLGPLYKSEPFRDVMAHALMTRDDQQLQQLMENPQADQQVRDLRWKLVRYLAGDLDGGAEPGVADGWLSATLTAEGKQSKGKEMYWRRVAIGAALSGLRDEDAINGVLRGEAVEDALRGGSFARDLGPRFKRGHTWAQEVLDPLREQLTLDLNAAVDSLRQILEDVEANTDLRSKYEAKIQQWLNIKRVPVAMIRRRAEEVIADVQGFRNDARGKLWELLADGEYGLAMVEVVDLGRDRVDAALRAVERYVGPMPKQTQKPLRDAVAHRLLTNGISEEADSDRKADAEAFLGRLHRLTVMATAVSAGAGPGGDMLPQSAGGAGSETVEAPQSAFTGAVVGDPAIDDSGSSAQGAAFDLHALAGAFQSVLQQDPRAVPAGSAASGRPPVREQSLAPDLQGEIDRLGRAGWSREDEDAARGIVQGTHDHRKLLGDADLSLDQVVALVAAKYHEVGRNRRDEVVEFSRALADRLGTRGSGLAIHAGAGPEPAGGLPRSADVNTTTGRSDNPDSPERNAELDRMREQLRDLAGLGSGERERRETDQEEPGADRQEDPEDDVRRPEATPKQGSVHSPTPQPDSDRPYSSYEELVADLHRDAADPADSVNTSGLSSLGPNLFNLRQPEPAPDFLRGHDYGEDYSNLSAAQGIAVLESLDLRKSRPTWDAMRPDALQGDVQVMTRKLSNRERIDWAPAGIHLPLPAQLETPKVVHSVWFFGAPLSDAFRQNLEISASQAPTFLFVNLPRVRVEEAIRRQPTDPADPLTAVWDFVRWTQESGVIPVSLAEVSNADTPFDLAEATATEMLKLDGPGWAAASDNVRMSVLKRFGGAYLDSDNHVTDVDRLFSAVNSRAAYAVNMGVDGDDPNNDAWVMPKRHRAAQVWISLQARNYDATQVELFPEALLGADFRQPGGNATRNSVLFRTGPGLFNDFAQVLEYRDKHHLPPISGIERGGALSWGPESATQPQLSSGRQDALFVAKAVVETLARDLLSNRDGDLHLTAVRRTIDAHPQRDLLWNAVVSFIASRPDLAGAVHSVTLEAFYEHGDVRLELPETASRLIEIDDDPFVLLGEGVYPAHLNEPVGGDTTTTPSPIDTATSETPHDAPEESAPSHRSSESPEPGGRSARSDEESLADDSSEASSDSDVSESWPASGDLDGSLSTLESSVADLRRAVGRLGRAGWSREDEDAARGIVQGTHDHRKLLGDADLSLDQVVALVAAKYHEVGRNRRDEVVEFSRALADRLGTRGSGLSIRAGAGPEESGRPGLSPRNTFAAQKEREREREALEARLSALEASLEQLTAQKAQKAKVESRSPDEERDLRVVRLRGALEELQARQAALEALTEWKGGLQANRDALPEDLAAVRSELLAGVRGEWEGLRGRIEAVQAELAEIADDGLRREQVREGESVSGEGQAAALSAGGSAVGSVPGGASAEVVRPAVVVELAGLVGRMEEHLAALPADFRPDVRAQVAAVREVAEWERWTPEELHSLDSKLEEVRQVEEYLAAAALSALISKANAGLERMRRQGLPEETLPINGVMAAVQARMGPLVGDEGIRNVVAHHMLSNPGDVAGTKKFLREFYGLVWGERHGRAVAQLREWRETADPDAVDRLLADADGILGPLKASGRFRDVLAHWLREHPGDLRGAQAVRAELADYLAGDPDIGVAVSGLTPDVFEKAKADEARWHADRAGTQAETGSVAVPVVPRFDPGLDADSQVSSIMQAFADAGRALRQLAVDRVDRLYAAAEKVLGPLYESEPFRDVMAHALMTRDDQQLQQLMENPRDDQQVQELRWKLVCYLAGDLSGGADSKAADDLLSATVDPEPGDNVPNGNQINSRRAAVGKALSGLLRNDAVERMLQTEALEEALREDYSKDKLGDLFNRGATWGSEIRAEAKKKLISDLEAKAYSLRQILADVEASAELWHKYDVEIARWLNLKERARLKTIRSRVAEAAAAVQELRDWRRNYAIRELGGIFATANGVLPQYALDKVDQYFPGMQYDFPGVQDDQLRNAVAHRLLTNGDNREDAQAFLERLRRLSRLAAAVSAGAGPEQGGDMRSAGDPGPETVEDTRSESAEDAESDDAESDFDEEEFENTVRPALWQRLKDLRGTLPFGTLRPLGRPADPKWASWFDAWTGERSETPRGETWYMRGNTRVPVYEVAGGRVLGSADLARIPDGEGSAAVTAFVAATGQDAQPLFADVDGRNVQAYLEWLDRQGVLGHALVVRKRKRTQLSRVFALPFAAEGMPSEEAVDAWYVRGEYAEGEEPSAGGRLEDLRRAFFPSDDDSVLEQDEFYVHVVDPIGGGVAYGVADQGLWLRGRDVEWGGLFAVLDGYGPAELMGLVNPGVRWNQYLAQVLGVDELTARVWRMWSHLPEDWHAGALRRAIIGSVVSKFGGREAVKRLVEDLVPDGPWYQERLHALGEFMMSLAGSRGGRLEGSWVDDGRDTTSADTYAGRLRQVVDWLGGRDRVAELTAKVATLSDDYRESIGLPAEVRGLGQLWHHIASVPGPRLPAFFDGGVSSVDTPTPPGAQPDPDMARRVAVVWAIAESEPGIRWQTPDTGGPAPQPASQPSKRKLDVLRELAHALEGRELHYLEHFFGSIPNIAQAIGVPEDIVSSWHHPNSKSPWYYGFIRPGDRAVLRGVLLDTIVAAVGGPERTVALAARLRTMSVVMADRLAERGQLGSPEAPGHGDLPSARTLPGILLEQKDLWALTLADVVDHVAGTGAASLDFSVKDLVDSVGGPGRAAEVTGLSESTIGEWLGGWRLRFGEEFTGKHKPKLWKAAGGGLLVPELVRYLGPARAIEVTGASEHEVWEWLGGHGLISLEEAGKLRRAVLGAIADGLLNQPARLEPLVWSVEGIREAARRLAWADATKGGEFPPESDRVFELVRLRSVDNGSEGPLRASVHYFVVQVLLGNEDAKAMLERSGIEILDPSPAPDRDAARRLLNQIEGKLHTAGEVLADGVLRRVVGSAASDRFQEATGGRVPHPRLIGDPDAVREFMQKTADSRPGAHFFVLRVPPKGSQSPPQAEYVAGNRVQDFPESGDFFEEDRAHYYLHAIDVNGQRIDPDSKLSREVKAGAAADLDWWAQLGGLRASVADGVGLIGTSGTDGSGASVLPRDVPERTVTDIVTLLGGPEQAEWLDSRLPRVAQLLELPVSVRLERLGDLVQIINGLTSSQLRNLTGRSNPARAYFGGDGRLRSAALEAVPNLLKKQDIKWLGSVAKLYPGKVKADPRLAAEWDDVNKLLAREKTGSRAAIGGVYGEAGLRLVDHILVGEYRSGGDVQKKVPEKLVWLAERLGLDYLRDKQGLLGGAPTTPLGQEAESGTGANSTAESSVSEVVDAQAMQDFWGGAPGTSSDDAESPADSESGRGGSEARAGSQLPEAEQVARRESSSSRGPVATSAAHADTGNYRASEHTDDPIDRFWSETPWRAEVDRATAALQMTIRGLRSSAAQTLRLGDLDITERESALTGPARQRAEELRAELVDRVAHRISQSDPGARLGWPVHDDATNLANDLRNSYQELLAQNAFDTEGDGNLGRFREDSAAALAEARDGLDRVAADLEQRWRDRGRDQLGISPEPEHSPAERAVLDDLALAVGRPYHQLDALTAAAWADGRPESDGAALQNFADDLAARARDDFGSIRDRFGSPPEQAAETVSEPGEHQQDAPAEESREGRPDSESAETNAEDPHYDSDSDSVPDDGFRSDMTPAKARASLQQLAGNEPPNWHRMPASLQQRFRTQAELLLGPLVETDQGQPAARERAEAYAQLRDVIARERASGVFWNQTASLRKNLQAWFNHDGVERVSIDLSFAEANERRETAQAGDGLNRARTEFEHRWSAELGQGDRHLQELTDPGEQRDPLAGRDLSPRDQQQLRQQVEAALASRSDEVETQAREHAEMLGSLVSALASEMDAARQVAEEPELAGPLSGELLRDAEVEPGVAAARLDAIGDRFGSGVVEDLRVRAEGLLTDSADGWSTADIPGPALRVLVDEVASTLLPQDVESSAVREFRATELARNTEHARSLLGERPDPLPDRGPTPREQHELWQRMEAAVASQFDGVEAQAREQAEVLGGSLAALSTAMDAPAQVAENPELADALAGELLESTGIEPDVAAARLDAIGDRFGSGVVEDLRVRAEGLLTDSADGWSTADIPGPALRVLVDEVASTLLPEHVESTAERMSQEFGALNRADGELAGLQRRFQERRGDVIEGAKRTLVQIARDGRAAALAALRQRATILAGEPPEVVPGVGPDAATQQALHRDLVTVLAAQLDHSRIDIEKDFGILDLRERETMLNRELASLRQRPRSAERAQAEQHVTEQLRRVRNDLLRRSRDSVEEHAWRATTGFRQEAEAIRTWTRNGPVPAAHGEGWGADWQDGPSRRWDSIGYNAASDHLQERVKQFRRSWATDVEAGQRALDNRSEEDRASILAEAKRRLGPLAPQDVELTEGRVDGATTWSVGITGKQLNELRDEMALALAPLAAELHDLPETAEPAERERIESGLGGMRTALLQGRNAAELGFEGLLQHQRGDWLDQRFQQWQEPGHGGLPDYEQTAESPQYTESGAPHYETDSPDAAALQQLSDRWRAAFDQARQSLDEHGDAARDWRQQAREMLGVEQRGVLSPDTAQQWSALHDGMVDAVADAGLRHGPEAADAVLARMWTDVVAHGVDRFMEGGPTARTVAWHARELRTLPAQEAQHWRHRALGRVLPPLDASRGELRQSQPAHNVMLDGLANIARENRNVMTPVMERFAARSVVDPDQLMRQAPPEDYGVTRDSAQRALDTLFGNAIRNAHGDEDATTTSLAEADSDTRAEVFDRADSILGPTLREYQLARELMAHKILNSPNDRTAWVQLRAQLQRQMSRLAHISAGAGPEPGAVPRPEDQGSGESAAAAELSALVTNANDGLDAVSDDGAQSSDDGGDAGTLGSSSRVGSDDGFGSPLTSVDSVSGDSAQSSGDDGWGVGTFGSSSQVDSGDQFDPVSGDGAQSSADDVWDVERLGSSSRVESDDRVESWLTGIGSVSGDGDRLSDGSGSDAGTFGRRSSVSEDEVGSW</sequence>
<feature type="coiled-coil region" evidence="1">
    <location>
        <begin position="5353"/>
        <end position="5412"/>
    </location>
</feature>
<feature type="region of interest" description="Disordered" evidence="2">
    <location>
        <begin position="1435"/>
        <end position="1489"/>
    </location>
</feature>
<dbReference type="Proteomes" id="UP000199529">
    <property type="component" value="Unassembled WGS sequence"/>
</dbReference>
<feature type="compositionally biased region" description="Basic and acidic residues" evidence="2">
    <location>
        <begin position="452"/>
        <end position="467"/>
    </location>
</feature>
<feature type="compositionally biased region" description="Basic and acidic residues" evidence="2">
    <location>
        <begin position="537"/>
        <end position="546"/>
    </location>
</feature>
<feature type="region of interest" description="Disordered" evidence="2">
    <location>
        <begin position="5157"/>
        <end position="5266"/>
    </location>
</feature>
<feature type="compositionally biased region" description="Basic and acidic residues" evidence="2">
    <location>
        <begin position="1099"/>
        <end position="1140"/>
    </location>
</feature>
<feature type="region of interest" description="Disordered" evidence="2">
    <location>
        <begin position="6754"/>
        <end position="6903"/>
    </location>
</feature>
<gene>
    <name evidence="4" type="ORF">SAMN05216215_10809</name>
</gene>
<feature type="compositionally biased region" description="Low complexity" evidence="2">
    <location>
        <begin position="1146"/>
        <end position="1155"/>
    </location>
</feature>
<feature type="compositionally biased region" description="Gly residues" evidence="2">
    <location>
        <begin position="692"/>
        <end position="705"/>
    </location>
</feature>
<evidence type="ECO:0000313" key="4">
    <source>
        <dbReference type="EMBL" id="SDZ48294.1"/>
    </source>
</evidence>
<feature type="compositionally biased region" description="Low complexity" evidence="2">
    <location>
        <begin position="848"/>
        <end position="859"/>
    </location>
</feature>
<feature type="region of interest" description="Disordered" evidence="2">
    <location>
        <begin position="3091"/>
        <end position="3121"/>
    </location>
</feature>
<keyword evidence="1" id="KW-0175">Coiled coil</keyword>
<feature type="compositionally biased region" description="Gly residues" evidence="2">
    <location>
        <begin position="872"/>
        <end position="888"/>
    </location>
</feature>
<feature type="region of interest" description="Disordered" evidence="2">
    <location>
        <begin position="6389"/>
        <end position="6421"/>
    </location>
</feature>
<feature type="compositionally biased region" description="Basic and acidic residues" evidence="2">
    <location>
        <begin position="2943"/>
        <end position="2959"/>
    </location>
</feature>
<feature type="compositionally biased region" description="Low complexity" evidence="2">
    <location>
        <begin position="809"/>
        <end position="840"/>
    </location>
</feature>
<feature type="compositionally biased region" description="Gly residues" evidence="2">
    <location>
        <begin position="357"/>
        <end position="366"/>
    </location>
</feature>
<feature type="region of interest" description="Disordered" evidence="2">
    <location>
        <begin position="5867"/>
        <end position="5889"/>
    </location>
</feature>
<dbReference type="Pfam" id="PF25547">
    <property type="entry name" value="WXG100_2"/>
    <property type="match status" value="1"/>
</dbReference>
<dbReference type="InterPro" id="IPR029044">
    <property type="entry name" value="Nucleotide-diphossugar_trans"/>
</dbReference>
<feature type="region of interest" description="Disordered" evidence="2">
    <location>
        <begin position="6719"/>
        <end position="6741"/>
    </location>
</feature>
<feature type="region of interest" description="Disordered" evidence="2">
    <location>
        <begin position="809"/>
        <end position="933"/>
    </location>
</feature>
<feature type="compositionally biased region" description="Gly residues" evidence="2">
    <location>
        <begin position="430"/>
        <end position="439"/>
    </location>
</feature>
<feature type="compositionally biased region" description="Low complexity" evidence="2">
    <location>
        <begin position="2329"/>
        <end position="2340"/>
    </location>
</feature>
<feature type="non-terminal residue" evidence="4">
    <location>
        <position position="6903"/>
    </location>
</feature>
<feature type="compositionally biased region" description="Gly residues" evidence="2">
    <location>
        <begin position="389"/>
        <end position="413"/>
    </location>
</feature>
<feature type="region of interest" description="Disordered" evidence="2">
    <location>
        <begin position="3888"/>
        <end position="3937"/>
    </location>
</feature>
<feature type="compositionally biased region" description="Basic and acidic residues" evidence="2">
    <location>
        <begin position="619"/>
        <end position="642"/>
    </location>
</feature>
<proteinExistence type="predicted"/>
<reference evidence="5" key="1">
    <citation type="submission" date="2016-10" db="EMBL/GenBank/DDBJ databases">
        <authorList>
            <person name="Varghese N."/>
            <person name="Submissions S."/>
        </authorList>
    </citation>
    <scope>NUCLEOTIDE SEQUENCE [LARGE SCALE GENOMIC DNA]</scope>
    <source>
        <strain evidence="5">CGMCC 4.3530</strain>
    </source>
</reference>
<feature type="compositionally biased region" description="Low complexity" evidence="2">
    <location>
        <begin position="6757"/>
        <end position="6768"/>
    </location>
</feature>
<feature type="compositionally biased region" description="Acidic residues" evidence="2">
    <location>
        <begin position="326"/>
        <end position="345"/>
    </location>
</feature>
<evidence type="ECO:0000256" key="2">
    <source>
        <dbReference type="SAM" id="MobiDB-lite"/>
    </source>
</evidence>
<feature type="compositionally biased region" description="Basic and acidic residues" evidence="2">
    <location>
        <begin position="5507"/>
        <end position="5526"/>
    </location>
</feature>
<dbReference type="Gene3D" id="3.90.550.20">
    <property type="match status" value="1"/>
</dbReference>
<evidence type="ECO:0000313" key="5">
    <source>
        <dbReference type="Proteomes" id="UP000199529"/>
    </source>
</evidence>
<feature type="compositionally biased region" description="Acidic residues" evidence="2">
    <location>
        <begin position="3918"/>
        <end position="3936"/>
    </location>
</feature>
<feature type="compositionally biased region" description="Low complexity" evidence="2">
    <location>
        <begin position="749"/>
        <end position="763"/>
    </location>
</feature>
<feature type="compositionally biased region" description="Low complexity" evidence="2">
    <location>
        <begin position="346"/>
        <end position="356"/>
    </location>
</feature>
<feature type="region of interest" description="Disordered" evidence="2">
    <location>
        <begin position="2220"/>
        <end position="2246"/>
    </location>
</feature>
<feature type="compositionally biased region" description="Gly residues" evidence="2">
    <location>
        <begin position="915"/>
        <end position="932"/>
    </location>
</feature>
<dbReference type="STRING" id="418495.SAMN05216215_10809"/>
<feature type="region of interest" description="Disordered" evidence="2">
    <location>
        <begin position="1083"/>
        <end position="1177"/>
    </location>
</feature>
<feature type="compositionally biased region" description="Basic and acidic residues" evidence="2">
    <location>
        <begin position="5686"/>
        <end position="5716"/>
    </location>
</feature>
<feature type="compositionally biased region" description="Low complexity" evidence="2">
    <location>
        <begin position="2928"/>
        <end position="2941"/>
    </location>
</feature>
<feature type="compositionally biased region" description="Gly residues" evidence="2">
    <location>
        <begin position="1438"/>
        <end position="1460"/>
    </location>
</feature>
<feature type="region of interest" description="Disordered" evidence="2">
    <location>
        <begin position="1330"/>
        <end position="1353"/>
    </location>
</feature>
<feature type="compositionally biased region" description="Low complexity" evidence="2">
    <location>
        <begin position="722"/>
        <end position="735"/>
    </location>
</feature>
<feature type="compositionally biased region" description="Basic and acidic residues" evidence="2">
    <location>
        <begin position="2380"/>
        <end position="2409"/>
    </location>
</feature>
<feature type="region of interest" description="Disordered" evidence="2">
    <location>
        <begin position="2325"/>
        <end position="2429"/>
    </location>
</feature>
<dbReference type="SUPFAM" id="SSF53448">
    <property type="entry name" value="Nucleotide-diphospho-sugar transferases"/>
    <property type="match status" value="1"/>
</dbReference>
<feature type="compositionally biased region" description="Polar residues" evidence="2">
    <location>
        <begin position="583"/>
        <end position="596"/>
    </location>
</feature>
<feature type="compositionally biased region" description="Low complexity" evidence="2">
    <location>
        <begin position="6794"/>
        <end position="6808"/>
    </location>
</feature>
<feature type="region of interest" description="Disordered" evidence="2">
    <location>
        <begin position="320"/>
        <end position="795"/>
    </location>
</feature>
<feature type="region of interest" description="Disordered" evidence="2">
    <location>
        <begin position="2921"/>
        <end position="3001"/>
    </location>
</feature>
<feature type="compositionally biased region" description="Low complexity" evidence="2">
    <location>
        <begin position="777"/>
        <end position="795"/>
    </location>
</feature>
<keyword evidence="5" id="KW-1185">Reference proteome</keyword>
<feature type="region of interest" description="Disordered" evidence="2">
    <location>
        <begin position="4397"/>
        <end position="4417"/>
    </location>
</feature>
<feature type="domain" description="Outer membrane channel protein CpnT-like N-terminal" evidence="3">
    <location>
        <begin position="22"/>
        <end position="144"/>
    </location>
</feature>
<feature type="compositionally biased region" description="Gly residues" evidence="2">
    <location>
        <begin position="764"/>
        <end position="776"/>
    </location>
</feature>
<evidence type="ECO:0000256" key="1">
    <source>
        <dbReference type="SAM" id="Coils"/>
    </source>
</evidence>
<feature type="compositionally biased region" description="Polar residues" evidence="2">
    <location>
        <begin position="5172"/>
        <end position="5183"/>
    </location>
</feature>
<feature type="region of interest" description="Disordered" evidence="2">
    <location>
        <begin position="5488"/>
        <end position="5554"/>
    </location>
</feature>
<feature type="region of interest" description="Disordered" evidence="2">
    <location>
        <begin position="5686"/>
        <end position="5741"/>
    </location>
</feature>
<feature type="compositionally biased region" description="Gly residues" evidence="2">
    <location>
        <begin position="474"/>
        <end position="498"/>
    </location>
</feature>
<feature type="compositionally biased region" description="Polar residues" evidence="2">
    <location>
        <begin position="1339"/>
        <end position="1352"/>
    </location>
</feature>
<name>A0A1H3TDH8_9PSEU</name>